<dbReference type="SUPFAM" id="SSF49299">
    <property type="entry name" value="PKD domain"/>
    <property type="match status" value="2"/>
</dbReference>
<feature type="region of interest" description="Disordered" evidence="1">
    <location>
        <begin position="518"/>
        <end position="548"/>
    </location>
</feature>
<dbReference type="EMBL" id="FNSO01000004">
    <property type="protein sequence ID" value="SED22364.1"/>
    <property type="molecule type" value="Genomic_DNA"/>
</dbReference>
<dbReference type="CDD" id="cd00146">
    <property type="entry name" value="PKD"/>
    <property type="match status" value="2"/>
</dbReference>
<dbReference type="InterPro" id="IPR022409">
    <property type="entry name" value="PKD/Chitinase_dom"/>
</dbReference>
<dbReference type="SUPFAM" id="SSF50974">
    <property type="entry name" value="Nitrous oxide reductase, N-terminal domain"/>
    <property type="match status" value="1"/>
</dbReference>
<sequence length="954" mass="98017">MKSPFGAASRWPRVATGIVVAVTVLAGIAVGRDGPHDDVPGVRLHAGVAWVASTEVGQLTLLDGASAEVAAGVRVDRPGSALSAAQEGTTGYALNRARGSVVRVDGATLEPSRSTSPVAESGDRLAVFPTPHAFYALDTRRGLLASADPKTLESRGKPYPLAVEAAPDGAVVDAEGRLWVLDDHTGDLVWFDGQSRHSRAGAATPGQSRLAVAAGRPVLLDPGRRTMALLDPATGAVERVVAVDLRAGDTVAVTGSAGQHRLLISVSPGGLFLSCAFGSGSCTKPVSLGDGPSTLGQAVEVGNRAVVPDYATGGVSIVDLTTSRVVARPRLFDRPVRFDLLTRDGVIFYNDPGSAQAGVIDPGGRVRPIVKYRSGQHSPGEAPTEVVPGPDDGTSRAEGQGGTGPDPRSTSSVSISVSPRDHGMVGAEFEFAAVATGSAGIAGARWTFGDGSGATGSTVRHRWNRPGTYPVSVTARLRQGTVTTATTRVVVEDPHAPPRIARITVEPEAPRVGRQVLFGADLTGGPPQRTEWTVTGPRGTETTSGAPRFGHTFTAPGDYTVALTVRAGAASDRRSRQFAVKPEQREVGCGDVVTTDSIVTQDLVCPGAGLTIAAGDVVLDLGGHTITTDRPTADAKGIVIGTGRPIRNITVRNGSVSRYPTGVAMTDVAAVTVENVAVSASMDNAGPWGIVGVRASEVRLRGIALSAFNPFDFSHNSSVVMTKSIISGGTGKGVARCRHDSSCSIEGGSLHVGDFVCYNDDPEKTSSSLSIAGSDDVSVSFLGPYCTTVTVRDSRINLLFDASATNTYLSGNTVSQDESLALWNAFTVVGNTFTGGGMSGIQVFSGRGVVSDNRFVQNQGNGVLVRAGDSDVGPLEISGNVFDGNGTGGDEWTGLDGVRVESAGPGSVIRVAGNRASDNARYGINAEPGLVVDEGGNTSSGDPLGCRGVVCLPG</sequence>
<dbReference type="InterPro" id="IPR011045">
    <property type="entry name" value="N2O_reductase_N"/>
</dbReference>
<dbReference type="Gene3D" id="2.160.20.10">
    <property type="entry name" value="Single-stranded right-handed beta-helix, Pectin lyase-like"/>
    <property type="match status" value="1"/>
</dbReference>
<dbReference type="InterPro" id="IPR013783">
    <property type="entry name" value="Ig-like_fold"/>
</dbReference>
<dbReference type="RefSeq" id="WP_091315392.1">
    <property type="nucleotide sequence ID" value="NZ_FNSO01000004.1"/>
</dbReference>
<dbReference type="OrthoDB" id="3202743at2"/>
<feature type="domain" description="PKD" evidence="2">
    <location>
        <begin position="499"/>
        <end position="565"/>
    </location>
</feature>
<dbReference type="InterPro" id="IPR035986">
    <property type="entry name" value="PKD_dom_sf"/>
</dbReference>
<dbReference type="InterPro" id="IPR015943">
    <property type="entry name" value="WD40/YVTN_repeat-like_dom_sf"/>
</dbReference>
<dbReference type="Pfam" id="PF18911">
    <property type="entry name" value="PKD_4"/>
    <property type="match status" value="1"/>
</dbReference>
<dbReference type="Pfam" id="PF13229">
    <property type="entry name" value="Beta_helix"/>
    <property type="match status" value="1"/>
</dbReference>
<feature type="region of interest" description="Disordered" evidence="1">
    <location>
        <begin position="373"/>
        <end position="419"/>
    </location>
</feature>
<dbReference type="SMART" id="SM00089">
    <property type="entry name" value="PKD"/>
    <property type="match status" value="2"/>
</dbReference>
<evidence type="ECO:0000313" key="4">
    <source>
        <dbReference type="Proteomes" id="UP000199622"/>
    </source>
</evidence>
<dbReference type="InterPro" id="IPR039448">
    <property type="entry name" value="Beta_helix"/>
</dbReference>
<dbReference type="SMART" id="SM00710">
    <property type="entry name" value="PbH1"/>
    <property type="match status" value="5"/>
</dbReference>
<proteinExistence type="predicted"/>
<organism evidence="3 4">
    <name type="scientific">Amycolatopsis tolypomycina</name>
    <dbReference type="NCBI Taxonomy" id="208445"/>
    <lineage>
        <taxon>Bacteria</taxon>
        <taxon>Bacillati</taxon>
        <taxon>Actinomycetota</taxon>
        <taxon>Actinomycetes</taxon>
        <taxon>Pseudonocardiales</taxon>
        <taxon>Pseudonocardiaceae</taxon>
        <taxon>Amycolatopsis</taxon>
    </lineage>
</organism>
<dbReference type="InterPro" id="IPR011050">
    <property type="entry name" value="Pectin_lyase_fold/virulence"/>
</dbReference>
<dbReference type="Proteomes" id="UP000199622">
    <property type="component" value="Unassembled WGS sequence"/>
</dbReference>
<reference evidence="4" key="1">
    <citation type="submission" date="2016-10" db="EMBL/GenBank/DDBJ databases">
        <authorList>
            <person name="Varghese N."/>
            <person name="Submissions S."/>
        </authorList>
    </citation>
    <scope>NUCLEOTIDE SEQUENCE [LARGE SCALE GENOMIC DNA]</scope>
    <source>
        <strain evidence="4">DSM 44544</strain>
    </source>
</reference>
<evidence type="ECO:0000256" key="1">
    <source>
        <dbReference type="SAM" id="MobiDB-lite"/>
    </source>
</evidence>
<evidence type="ECO:0000313" key="3">
    <source>
        <dbReference type="EMBL" id="SED22364.1"/>
    </source>
</evidence>
<name>A0A1H4YYV8_9PSEU</name>
<dbReference type="Gene3D" id="2.130.10.10">
    <property type="entry name" value="YVTN repeat-like/Quinoprotein amine dehydrogenase"/>
    <property type="match status" value="1"/>
</dbReference>
<dbReference type="InterPro" id="IPR000601">
    <property type="entry name" value="PKD_dom"/>
</dbReference>
<dbReference type="AlphaFoldDB" id="A0A1H4YYV8"/>
<dbReference type="PROSITE" id="PS50093">
    <property type="entry name" value="PKD"/>
    <property type="match status" value="2"/>
</dbReference>
<feature type="domain" description="PKD" evidence="2">
    <location>
        <begin position="412"/>
        <end position="492"/>
    </location>
</feature>
<dbReference type="GO" id="GO:0005975">
    <property type="term" value="P:carbohydrate metabolic process"/>
    <property type="evidence" value="ECO:0007669"/>
    <property type="project" value="UniProtKB-ARBA"/>
</dbReference>
<protein>
    <submittedName>
        <fullName evidence="3">PKD repeat-containing protein</fullName>
    </submittedName>
</protein>
<gene>
    <name evidence="3" type="ORF">SAMN04489727_6962</name>
</gene>
<dbReference type="SUPFAM" id="SSF51126">
    <property type="entry name" value="Pectin lyase-like"/>
    <property type="match status" value="1"/>
</dbReference>
<dbReference type="InterPro" id="IPR012334">
    <property type="entry name" value="Pectin_lyas_fold"/>
</dbReference>
<accession>A0A1H4YYV8</accession>
<dbReference type="InterPro" id="IPR006626">
    <property type="entry name" value="PbH1"/>
</dbReference>
<dbReference type="Pfam" id="PF00801">
    <property type="entry name" value="PKD"/>
    <property type="match status" value="1"/>
</dbReference>
<dbReference type="STRING" id="208445.SAMN04489727_6962"/>
<evidence type="ECO:0000259" key="2">
    <source>
        <dbReference type="PROSITE" id="PS50093"/>
    </source>
</evidence>
<dbReference type="Gene3D" id="2.60.40.10">
    <property type="entry name" value="Immunoglobulins"/>
    <property type="match status" value="2"/>
</dbReference>
<keyword evidence="4" id="KW-1185">Reference proteome</keyword>
<feature type="compositionally biased region" description="Low complexity" evidence="1">
    <location>
        <begin position="409"/>
        <end position="418"/>
    </location>
</feature>